<evidence type="ECO:0000256" key="3">
    <source>
        <dbReference type="RuleBase" id="RU280818"/>
    </source>
</evidence>
<feature type="repeat" description="WD" evidence="2">
    <location>
        <begin position="122"/>
        <end position="164"/>
    </location>
</feature>
<name>A0A9Q0LJZ6_ANAIG</name>
<evidence type="ECO:0000256" key="1">
    <source>
        <dbReference type="ARBA" id="ARBA00009482"/>
    </source>
</evidence>
<evidence type="ECO:0000256" key="2">
    <source>
        <dbReference type="PROSITE-ProRule" id="PRU00221"/>
    </source>
</evidence>
<dbReference type="PROSITE" id="PS50294">
    <property type="entry name" value="WD_REPEATS_REGION"/>
    <property type="match status" value="1"/>
</dbReference>
<evidence type="ECO:0000313" key="4">
    <source>
        <dbReference type="EMBL" id="KAJ5072788.1"/>
    </source>
</evidence>
<keyword evidence="2 3" id="KW-0853">WD repeat</keyword>
<dbReference type="SUPFAM" id="SSF50978">
    <property type="entry name" value="WD40 repeat-like"/>
    <property type="match status" value="1"/>
</dbReference>
<dbReference type="PANTHER" id="PTHR10856">
    <property type="entry name" value="CORONIN"/>
    <property type="match status" value="1"/>
</dbReference>
<sequence>MFLNSNKFNSLFPNFKFQKNLSYEISSNQLLINSKNLIISNENFYSIKRNNKEISVFDIQKNQEISIINSNQNKFTDMCFSNWDDQFLITSNESKIKGWKINPKNQSKPFNRSKKIYPIFDLNAHNKEITSFSFHPSCSNLFASSSFDNSFKIWDLNQQETVLDINSLENSLLNFKKNFPDFIHELYYIPSRICWLGNSEMFLITGKQNDFLSFSIYDSRKLENQPIQSFEIIESQKK</sequence>
<dbReference type="Gene3D" id="2.130.10.10">
    <property type="entry name" value="YVTN repeat-like/Quinoprotein amine dehydrogenase"/>
    <property type="match status" value="1"/>
</dbReference>
<dbReference type="InterPro" id="IPR015943">
    <property type="entry name" value="WD40/YVTN_repeat-like_dom_sf"/>
</dbReference>
<dbReference type="EMBL" id="JAPDFW010000079">
    <property type="protein sequence ID" value="KAJ5072788.1"/>
    <property type="molecule type" value="Genomic_DNA"/>
</dbReference>
<protein>
    <recommendedName>
        <fullName evidence="3">Coronin</fullName>
    </recommendedName>
</protein>
<keyword evidence="3" id="KW-0677">Repeat</keyword>
<dbReference type="AlphaFoldDB" id="A0A9Q0LJZ6"/>
<comment type="caution">
    <text evidence="4">The sequence shown here is derived from an EMBL/GenBank/DDBJ whole genome shotgun (WGS) entry which is preliminary data.</text>
</comment>
<organism evidence="4 5">
    <name type="scientific">Anaeramoeba ignava</name>
    <name type="common">Anaerobic marine amoeba</name>
    <dbReference type="NCBI Taxonomy" id="1746090"/>
    <lineage>
        <taxon>Eukaryota</taxon>
        <taxon>Metamonada</taxon>
        <taxon>Anaeramoebidae</taxon>
        <taxon>Anaeramoeba</taxon>
    </lineage>
</organism>
<proteinExistence type="inferred from homology"/>
<evidence type="ECO:0000313" key="5">
    <source>
        <dbReference type="Proteomes" id="UP001149090"/>
    </source>
</evidence>
<dbReference type="OrthoDB" id="1850764at2759"/>
<dbReference type="Pfam" id="PF00400">
    <property type="entry name" value="WD40"/>
    <property type="match status" value="1"/>
</dbReference>
<accession>A0A9Q0LJZ6</accession>
<dbReference type="InterPro" id="IPR015505">
    <property type="entry name" value="Coronin"/>
</dbReference>
<reference evidence="4" key="1">
    <citation type="submission" date="2022-10" db="EMBL/GenBank/DDBJ databases">
        <title>Novel sulphate-reducing endosymbionts in the free-living metamonad Anaeramoeba.</title>
        <authorList>
            <person name="Jerlstrom-Hultqvist J."/>
            <person name="Cepicka I."/>
            <person name="Gallot-Lavallee L."/>
            <person name="Salas-Leiva D."/>
            <person name="Curtis B.A."/>
            <person name="Zahonova K."/>
            <person name="Pipaliya S."/>
            <person name="Dacks J."/>
            <person name="Roger A.J."/>
        </authorList>
    </citation>
    <scope>NUCLEOTIDE SEQUENCE</scope>
    <source>
        <strain evidence="4">BMAN</strain>
    </source>
</reference>
<keyword evidence="5" id="KW-1185">Reference proteome</keyword>
<dbReference type="PROSITE" id="PS50082">
    <property type="entry name" value="WD_REPEATS_2"/>
    <property type="match status" value="1"/>
</dbReference>
<gene>
    <name evidence="4" type="ORF">M0811_09234</name>
</gene>
<dbReference type="InterPro" id="IPR036322">
    <property type="entry name" value="WD40_repeat_dom_sf"/>
</dbReference>
<dbReference type="InterPro" id="IPR001680">
    <property type="entry name" value="WD40_rpt"/>
</dbReference>
<dbReference type="Proteomes" id="UP001149090">
    <property type="component" value="Unassembled WGS sequence"/>
</dbReference>
<dbReference type="PANTHER" id="PTHR10856:SF20">
    <property type="entry name" value="CORONIN-7"/>
    <property type="match status" value="1"/>
</dbReference>
<dbReference type="SMART" id="SM00320">
    <property type="entry name" value="WD40"/>
    <property type="match status" value="2"/>
</dbReference>
<comment type="similarity">
    <text evidence="1 3">Belongs to the WD repeat coronin family.</text>
</comment>